<keyword evidence="1" id="KW-1133">Transmembrane helix</keyword>
<evidence type="ECO:0000313" key="3">
    <source>
        <dbReference type="Proteomes" id="UP000030487"/>
    </source>
</evidence>
<feature type="transmembrane region" description="Helical" evidence="1">
    <location>
        <begin position="6"/>
        <end position="22"/>
    </location>
</feature>
<dbReference type="RefSeq" id="WP_036081213.1">
    <property type="nucleotide sequence ID" value="NZ_AVCW01000001.1"/>
</dbReference>
<evidence type="ECO:0000256" key="1">
    <source>
        <dbReference type="SAM" id="Phobius"/>
    </source>
</evidence>
<reference evidence="2 3" key="1">
    <citation type="submission" date="2014-02" db="EMBL/GenBank/DDBJ databases">
        <title>Draft genome sequence of Lysinibacillus boronitolerans NBRC 103108.</title>
        <authorList>
            <person name="Zhang F."/>
            <person name="Wang G."/>
            <person name="Zhang L."/>
        </authorList>
    </citation>
    <scope>NUCLEOTIDE SEQUENCE [LARGE SCALE GENOMIC DNA]</scope>
    <source>
        <strain evidence="2 3">NBRC 103108</strain>
    </source>
</reference>
<evidence type="ECO:0000313" key="2">
    <source>
        <dbReference type="EMBL" id="KGR80916.1"/>
    </source>
</evidence>
<name>A0ABR4XTN5_9BACI</name>
<keyword evidence="3" id="KW-1185">Reference proteome</keyword>
<dbReference type="Proteomes" id="UP000030487">
    <property type="component" value="Unassembled WGS sequence"/>
</dbReference>
<gene>
    <name evidence="2" type="ORF">CD31_22755</name>
</gene>
<keyword evidence="1" id="KW-0812">Transmembrane</keyword>
<organism evidence="2 3">
    <name type="scientific">Lysinibacillus boronitolerans JCM 21713 = 10a = NBRC 103108</name>
    <dbReference type="NCBI Taxonomy" id="1294264"/>
    <lineage>
        <taxon>Bacteria</taxon>
        <taxon>Bacillati</taxon>
        <taxon>Bacillota</taxon>
        <taxon>Bacilli</taxon>
        <taxon>Bacillales</taxon>
        <taxon>Bacillaceae</taxon>
        <taxon>Lysinibacillus</taxon>
    </lineage>
</organism>
<dbReference type="EMBL" id="JPVR01000081">
    <property type="protein sequence ID" value="KGR80916.1"/>
    <property type="molecule type" value="Genomic_DNA"/>
</dbReference>
<proteinExistence type="predicted"/>
<keyword evidence="1" id="KW-0472">Membrane</keyword>
<accession>A0ABR4XTN5</accession>
<sequence length="141" mass="16471">MQNKRLIWSFGLLVIILLLVFYRKPHISFHDALPELNTDSIHTVLISDTREKSYYMDAKETEQLISILDNLVMKKKFIPNIPAFNTDAYLIFTSPNTNESFTIKLDYARNIIGINVHPKNMKQYIVVDNTDLFLFVQSFLN</sequence>
<comment type="caution">
    <text evidence="2">The sequence shown here is derived from an EMBL/GenBank/DDBJ whole genome shotgun (WGS) entry which is preliminary data.</text>
</comment>
<protein>
    <submittedName>
        <fullName evidence="2">Uncharacterized protein</fullName>
    </submittedName>
</protein>